<accession>A0A093UMB6</accession>
<feature type="signal peptide" evidence="9">
    <location>
        <begin position="1"/>
        <end position="16"/>
    </location>
</feature>
<dbReference type="PROSITE" id="PS51144">
    <property type="entry name" value="ALPHA_CA_2"/>
    <property type="match status" value="1"/>
</dbReference>
<dbReference type="eggNOG" id="KOG0382">
    <property type="taxonomic scope" value="Eukaryota"/>
</dbReference>
<evidence type="ECO:0000256" key="5">
    <source>
        <dbReference type="ARBA" id="ARBA00022723"/>
    </source>
</evidence>
<dbReference type="GO" id="GO:0008270">
    <property type="term" value="F:zinc ion binding"/>
    <property type="evidence" value="ECO:0007669"/>
    <property type="project" value="UniProtKB-UniRule"/>
</dbReference>
<dbReference type="EC" id="4.2.1.1" evidence="4 9"/>
<dbReference type="InterPro" id="IPR001148">
    <property type="entry name" value="CA_dom"/>
</dbReference>
<dbReference type="Pfam" id="PF00194">
    <property type="entry name" value="Carb_anhydrase"/>
    <property type="match status" value="1"/>
</dbReference>
<comment type="catalytic activity">
    <reaction evidence="8 9">
        <text>hydrogencarbonate + H(+) = CO2 + H2O</text>
        <dbReference type="Rhea" id="RHEA:10748"/>
        <dbReference type="ChEBI" id="CHEBI:15377"/>
        <dbReference type="ChEBI" id="CHEBI:15378"/>
        <dbReference type="ChEBI" id="CHEBI:16526"/>
        <dbReference type="ChEBI" id="CHEBI:17544"/>
        <dbReference type="EC" id="4.2.1.1"/>
    </reaction>
</comment>
<comment type="similarity">
    <text evidence="3 9">Belongs to the alpha-carbonic anhydrase family.</text>
</comment>
<dbReference type="AlphaFoldDB" id="A0A093UMB6"/>
<dbReference type="SUPFAM" id="SSF51069">
    <property type="entry name" value="Carbonic anhydrase"/>
    <property type="match status" value="1"/>
</dbReference>
<dbReference type="InterPro" id="IPR023561">
    <property type="entry name" value="Carbonic_anhydrase_a-class"/>
</dbReference>
<name>A0A093UMB6_TALMA</name>
<dbReference type="InterPro" id="IPR041891">
    <property type="entry name" value="Alpha_CA_prokaryot-like"/>
</dbReference>
<dbReference type="InterPro" id="IPR036398">
    <property type="entry name" value="CA_dom_sf"/>
</dbReference>
<organism evidence="11">
    <name type="scientific">Talaromyces marneffei PM1</name>
    <dbReference type="NCBI Taxonomy" id="1077442"/>
    <lineage>
        <taxon>Eukaryota</taxon>
        <taxon>Fungi</taxon>
        <taxon>Dikarya</taxon>
        <taxon>Ascomycota</taxon>
        <taxon>Pezizomycotina</taxon>
        <taxon>Eurotiomycetes</taxon>
        <taxon>Eurotiomycetidae</taxon>
        <taxon>Eurotiales</taxon>
        <taxon>Trichocomaceae</taxon>
        <taxon>Talaromyces</taxon>
        <taxon>Talaromyces sect. Talaromyces</taxon>
    </lineage>
</organism>
<dbReference type="CDD" id="cd03124">
    <property type="entry name" value="alpha_CA_prokaryotic_like"/>
    <property type="match status" value="1"/>
</dbReference>
<protein>
    <recommendedName>
        <fullName evidence="4 9">Carbonic anhydrase</fullName>
        <ecNumber evidence="4 9">4.2.1.1</ecNumber>
    </recommendedName>
</protein>
<evidence type="ECO:0000256" key="6">
    <source>
        <dbReference type="ARBA" id="ARBA00022833"/>
    </source>
</evidence>
<reference evidence="11" key="2">
    <citation type="journal article" date="2014" name="PLoS Genet.">
        <title>Signature gene expression reveals novel clues to the molecular mechanisms of dimorphic transition in Penicillium marneffei.</title>
        <authorList>
            <person name="Yang E."/>
            <person name="Wang G."/>
            <person name="Cai J."/>
            <person name="Woo P.C."/>
            <person name="Lau S.K."/>
            <person name="Yuen K.-Y."/>
            <person name="Chow W.-N."/>
            <person name="Lin X."/>
        </authorList>
    </citation>
    <scope>NUCLEOTIDE SEQUENCE</scope>
    <source>
        <strain evidence="11">PM1</strain>
    </source>
</reference>
<evidence type="ECO:0000256" key="8">
    <source>
        <dbReference type="ARBA" id="ARBA00048348"/>
    </source>
</evidence>
<dbReference type="Gene3D" id="3.10.200.10">
    <property type="entry name" value="Alpha carbonic anhydrase"/>
    <property type="match status" value="1"/>
</dbReference>
<dbReference type="GO" id="GO:0004089">
    <property type="term" value="F:carbonate dehydratase activity"/>
    <property type="evidence" value="ECO:0007669"/>
    <property type="project" value="UniProtKB-UniRule"/>
</dbReference>
<evidence type="ECO:0000256" key="7">
    <source>
        <dbReference type="ARBA" id="ARBA00023239"/>
    </source>
</evidence>
<dbReference type="HOGENOM" id="CLU_039326_0_1_1"/>
<feature type="chain" id="PRO_5025081524" description="Carbonic anhydrase" evidence="9">
    <location>
        <begin position="17"/>
        <end position="283"/>
    </location>
</feature>
<dbReference type="InterPro" id="IPR018338">
    <property type="entry name" value="Carbonic_anhydrase_a-class_CS"/>
</dbReference>
<evidence type="ECO:0000256" key="3">
    <source>
        <dbReference type="ARBA" id="ARBA00010718"/>
    </source>
</evidence>
<evidence type="ECO:0000256" key="4">
    <source>
        <dbReference type="ARBA" id="ARBA00012925"/>
    </source>
</evidence>
<keyword evidence="5 9" id="KW-0479">Metal-binding</keyword>
<comment type="function">
    <text evidence="2 9">Reversible hydration of carbon dioxide.</text>
</comment>
<comment type="cofactor">
    <cofactor evidence="1 9">
        <name>Zn(2+)</name>
        <dbReference type="ChEBI" id="CHEBI:29105"/>
    </cofactor>
</comment>
<evidence type="ECO:0000256" key="2">
    <source>
        <dbReference type="ARBA" id="ARBA00002904"/>
    </source>
</evidence>
<dbReference type="EMBL" id="JPOX01000074">
    <property type="protein sequence ID" value="KFX41040.1"/>
    <property type="molecule type" value="Genomic_DNA"/>
</dbReference>
<dbReference type="PROSITE" id="PS00162">
    <property type="entry name" value="ALPHA_CA_1"/>
    <property type="match status" value="1"/>
</dbReference>
<gene>
    <name evidence="11" type="ORF">GQ26_0740060</name>
</gene>
<dbReference type="PANTHER" id="PTHR18952:SF265">
    <property type="entry name" value="CARBONIC ANHYDRASE"/>
    <property type="match status" value="1"/>
</dbReference>
<evidence type="ECO:0000256" key="1">
    <source>
        <dbReference type="ARBA" id="ARBA00001947"/>
    </source>
</evidence>
<keyword evidence="6 9" id="KW-0862">Zinc</keyword>
<keyword evidence="9" id="KW-0732">Signal</keyword>
<reference key="1">
    <citation type="journal article" date="2014" name="PLoS Genet.">
        <title>Signature Gene Expression Reveals Novel Clues to the Molecular Mechanisms of Dimorphic Transition in Penicillium marneffei.</title>
        <authorList>
            <person name="Yang E."/>
            <person name="Wang G."/>
            <person name="Cai J."/>
            <person name="Woo P.C."/>
            <person name="Lau S.K."/>
            <person name="Yuen K.-Y."/>
            <person name="Chow W.-N."/>
            <person name="Lin X."/>
        </authorList>
    </citation>
    <scope>NUCLEOTIDE SEQUENCE [LARGE SCALE GENOMIC DNA]</scope>
    <source>
        <strain>PM1</strain>
    </source>
</reference>
<evidence type="ECO:0000256" key="9">
    <source>
        <dbReference type="RuleBase" id="RU367011"/>
    </source>
</evidence>
<proteinExistence type="inferred from homology"/>
<dbReference type="PANTHER" id="PTHR18952">
    <property type="entry name" value="CARBONIC ANHYDRASE"/>
    <property type="match status" value="1"/>
</dbReference>
<comment type="caution">
    <text evidence="11">The sequence shown here is derived from an EMBL/GenBank/DDBJ whole genome shotgun (WGS) entry which is preliminary data.</text>
</comment>
<feature type="domain" description="Alpha-carbonic anhydrase" evidence="10">
    <location>
        <begin position="36"/>
        <end position="283"/>
    </location>
</feature>
<keyword evidence="7 9" id="KW-0456">Lyase</keyword>
<evidence type="ECO:0000259" key="10">
    <source>
        <dbReference type="PROSITE" id="PS51144"/>
    </source>
</evidence>
<sequence>MDFALAFVSLITAASASCIYGTSLMPRAAEGVVDILSFNYTATGGPLNWHLLNTTANNACATGKNQSPVDIVMEGITYAIPGSVKLDIPCADGVELENLNNVVEVVANNGTLTTPESIYKLAQFHFHTPSEHRVNEEYFPMEAHFVFENEDITMVSDHKTSISIAVAAFLFQLSESGASNPLFDSVFAHLDDITTPGTFTKTGPLDFTTVNQHFSNHGIFQYSGSLTTPPCSEGLSWYISTEPMPLNVQTYNKVKKVVKFNARYTQNTLGQNNLLELAATPSG</sequence>
<evidence type="ECO:0000313" key="11">
    <source>
        <dbReference type="EMBL" id="KFX41040.1"/>
    </source>
</evidence>
<dbReference type="SMART" id="SM01057">
    <property type="entry name" value="Carb_anhydrase"/>
    <property type="match status" value="1"/>
</dbReference>